<evidence type="ECO:0000313" key="2">
    <source>
        <dbReference type="EMBL" id="TRZ05332.1"/>
    </source>
</evidence>
<comment type="caution">
    <text evidence="2">The sequence shown here is derived from an EMBL/GenBank/DDBJ whole genome shotgun (WGS) entry which is preliminary data.</text>
</comment>
<dbReference type="Proteomes" id="UP000796761">
    <property type="component" value="Unassembled WGS sequence"/>
</dbReference>
<sequence length="60" mass="6811">ANNCKPQNSKMNEMKVKPTREKLPRRAAATKNYKEPSSSESESELKIPTCTSKEEKSKIQ</sequence>
<reference evidence="2" key="1">
    <citation type="submission" date="2019-04" db="EMBL/GenBank/DDBJ databases">
        <title>Genome assembly of Zosterops borbonicus 15179.</title>
        <authorList>
            <person name="Leroy T."/>
            <person name="Anselmetti Y."/>
            <person name="Tilak M.-K."/>
            <person name="Nabholz B."/>
        </authorList>
    </citation>
    <scope>NUCLEOTIDE SEQUENCE</scope>
    <source>
        <strain evidence="2">HGM_15179</strain>
        <tissue evidence="2">Muscle</tissue>
    </source>
</reference>
<proteinExistence type="predicted"/>
<accession>A0A8K1FW04</accession>
<evidence type="ECO:0000313" key="3">
    <source>
        <dbReference type="Proteomes" id="UP000796761"/>
    </source>
</evidence>
<dbReference type="EMBL" id="SWJQ01004833">
    <property type="protein sequence ID" value="TRZ05332.1"/>
    <property type="molecule type" value="Genomic_DNA"/>
</dbReference>
<dbReference type="AlphaFoldDB" id="A0A8K1FW04"/>
<feature type="non-terminal residue" evidence="2">
    <location>
        <position position="60"/>
    </location>
</feature>
<organism evidence="2 3">
    <name type="scientific">Zosterops borbonicus</name>
    <dbReference type="NCBI Taxonomy" id="364589"/>
    <lineage>
        <taxon>Eukaryota</taxon>
        <taxon>Metazoa</taxon>
        <taxon>Chordata</taxon>
        <taxon>Craniata</taxon>
        <taxon>Vertebrata</taxon>
        <taxon>Euteleostomi</taxon>
        <taxon>Archelosauria</taxon>
        <taxon>Archosauria</taxon>
        <taxon>Dinosauria</taxon>
        <taxon>Saurischia</taxon>
        <taxon>Theropoda</taxon>
        <taxon>Coelurosauria</taxon>
        <taxon>Aves</taxon>
        <taxon>Neognathae</taxon>
        <taxon>Neoaves</taxon>
        <taxon>Telluraves</taxon>
        <taxon>Australaves</taxon>
        <taxon>Passeriformes</taxon>
        <taxon>Sylvioidea</taxon>
        <taxon>Zosteropidae</taxon>
        <taxon>Zosterops</taxon>
    </lineage>
</organism>
<gene>
    <name evidence="2" type="ORF">HGM15179_021775</name>
</gene>
<protein>
    <submittedName>
        <fullName evidence="2">Uncharacterized protein</fullName>
    </submittedName>
</protein>
<feature type="compositionally biased region" description="Polar residues" evidence="1">
    <location>
        <begin position="1"/>
        <end position="11"/>
    </location>
</feature>
<evidence type="ECO:0000256" key="1">
    <source>
        <dbReference type="SAM" id="MobiDB-lite"/>
    </source>
</evidence>
<feature type="compositionally biased region" description="Basic and acidic residues" evidence="1">
    <location>
        <begin position="12"/>
        <end position="24"/>
    </location>
</feature>
<feature type="non-terminal residue" evidence="2">
    <location>
        <position position="1"/>
    </location>
</feature>
<keyword evidence="3" id="KW-1185">Reference proteome</keyword>
<feature type="region of interest" description="Disordered" evidence="1">
    <location>
        <begin position="1"/>
        <end position="60"/>
    </location>
</feature>
<name>A0A8K1FW04_9PASS</name>